<dbReference type="Proteomes" id="UP001597263">
    <property type="component" value="Unassembled WGS sequence"/>
</dbReference>
<reference evidence="3" key="1">
    <citation type="journal article" date="2019" name="Int. J. Syst. Evol. Microbiol.">
        <title>The Global Catalogue of Microorganisms (GCM) 10K type strain sequencing project: providing services to taxonomists for standard genome sequencing and annotation.</title>
        <authorList>
            <consortium name="The Broad Institute Genomics Platform"/>
            <consortium name="The Broad Institute Genome Sequencing Center for Infectious Disease"/>
            <person name="Wu L."/>
            <person name="Ma J."/>
        </authorList>
    </citation>
    <scope>NUCLEOTIDE SEQUENCE [LARGE SCALE GENOMIC DNA]</scope>
    <source>
        <strain evidence="3">CCUG 49584</strain>
    </source>
</reference>
<dbReference type="InterPro" id="IPR007499">
    <property type="entry name" value="ERF_bacteria_virus"/>
</dbReference>
<feature type="compositionally biased region" description="Low complexity" evidence="1">
    <location>
        <begin position="193"/>
        <end position="203"/>
    </location>
</feature>
<accession>A0ABW3V1C7</accession>
<dbReference type="Pfam" id="PF04404">
    <property type="entry name" value="ERF"/>
    <property type="match status" value="1"/>
</dbReference>
<sequence length="273" mass="29960">MSAAPAIIEQTTDLQPVQQNEVAAIIQVIERAAMNPNVDIDKMERLLQMQERVIERNAKAAFNAAFARMQPDLPAIEKNGKSNNGAYGLWEDIQGGIQPVLAKYGFALSFKTKVEQDAITVTAILHHEEGHDDSTDLKLPTDKSGSKNAVQAVGSSVSYGKRYAACALLNIRVGGEDDDGSATGEIVNHDQRPSAPSKSSAALKRADENGDDAWSRLIKDVRADMADCHTLVLFGQIKTHYFNRANKERWPRAWMDALANEFETYAQAFGEQA</sequence>
<protein>
    <submittedName>
        <fullName evidence="2">ERF family protein</fullName>
    </submittedName>
</protein>
<dbReference type="RefSeq" id="WP_289388065.1">
    <property type="nucleotide sequence ID" value="NZ_JAUCBM010000009.1"/>
</dbReference>
<organism evidence="2 3">
    <name type="scientific">Pseudochrobactrum kiredjianiae</name>
    <dbReference type="NCBI Taxonomy" id="386305"/>
    <lineage>
        <taxon>Bacteria</taxon>
        <taxon>Pseudomonadati</taxon>
        <taxon>Pseudomonadota</taxon>
        <taxon>Alphaproteobacteria</taxon>
        <taxon>Hyphomicrobiales</taxon>
        <taxon>Brucellaceae</taxon>
        <taxon>Pseudochrobactrum</taxon>
    </lineage>
</organism>
<proteinExistence type="predicted"/>
<gene>
    <name evidence="2" type="ORF">ACFQ35_04445</name>
</gene>
<evidence type="ECO:0000313" key="3">
    <source>
        <dbReference type="Proteomes" id="UP001597263"/>
    </source>
</evidence>
<evidence type="ECO:0000256" key="1">
    <source>
        <dbReference type="SAM" id="MobiDB-lite"/>
    </source>
</evidence>
<keyword evidence="3" id="KW-1185">Reference proteome</keyword>
<dbReference type="EMBL" id="JBHTMA010000026">
    <property type="protein sequence ID" value="MFD1226409.1"/>
    <property type="molecule type" value="Genomic_DNA"/>
</dbReference>
<name>A0ABW3V1C7_9HYPH</name>
<feature type="region of interest" description="Disordered" evidence="1">
    <location>
        <begin position="180"/>
        <end position="207"/>
    </location>
</feature>
<comment type="caution">
    <text evidence="2">The sequence shown here is derived from an EMBL/GenBank/DDBJ whole genome shotgun (WGS) entry which is preliminary data.</text>
</comment>
<evidence type="ECO:0000313" key="2">
    <source>
        <dbReference type="EMBL" id="MFD1226409.1"/>
    </source>
</evidence>